<keyword evidence="3" id="KW-0862">Zinc</keyword>
<dbReference type="Proteomes" id="UP001190700">
    <property type="component" value="Unassembled WGS sequence"/>
</dbReference>
<dbReference type="InterPro" id="IPR017907">
    <property type="entry name" value="Znf_RING_CS"/>
</dbReference>
<dbReference type="GO" id="GO:0006513">
    <property type="term" value="P:protein monoubiquitination"/>
    <property type="evidence" value="ECO:0007669"/>
    <property type="project" value="InterPro"/>
</dbReference>
<dbReference type="GO" id="GO:0003697">
    <property type="term" value="F:single-stranded DNA binding"/>
    <property type="evidence" value="ECO:0007669"/>
    <property type="project" value="InterPro"/>
</dbReference>
<evidence type="ECO:0000313" key="7">
    <source>
        <dbReference type="EMBL" id="KAK3259773.1"/>
    </source>
</evidence>
<proteinExistence type="predicted"/>
<evidence type="ECO:0000256" key="3">
    <source>
        <dbReference type="ARBA" id="ARBA00022833"/>
    </source>
</evidence>
<dbReference type="InterPro" id="IPR027370">
    <property type="entry name" value="Znf-RING_euk"/>
</dbReference>
<dbReference type="PANTHER" id="PTHR14134:SF3">
    <property type="entry name" value="RING-CH-TYPE DOMAIN-CONTAINING PROTEIN"/>
    <property type="match status" value="1"/>
</dbReference>
<feature type="domain" description="RING-type" evidence="6">
    <location>
        <begin position="141"/>
        <end position="186"/>
    </location>
</feature>
<keyword evidence="1" id="KW-0479">Metal-binding</keyword>
<dbReference type="InterPro" id="IPR001841">
    <property type="entry name" value="Znf_RING"/>
</dbReference>
<evidence type="ECO:0000256" key="1">
    <source>
        <dbReference type="ARBA" id="ARBA00022723"/>
    </source>
</evidence>
<keyword evidence="2 4" id="KW-0863">Zinc-finger</keyword>
<dbReference type="SMART" id="SM00184">
    <property type="entry name" value="RING"/>
    <property type="match status" value="1"/>
</dbReference>
<organism evidence="7 8">
    <name type="scientific">Cymbomonas tetramitiformis</name>
    <dbReference type="NCBI Taxonomy" id="36881"/>
    <lineage>
        <taxon>Eukaryota</taxon>
        <taxon>Viridiplantae</taxon>
        <taxon>Chlorophyta</taxon>
        <taxon>Pyramimonadophyceae</taxon>
        <taxon>Pyramimonadales</taxon>
        <taxon>Pyramimonadaceae</taxon>
        <taxon>Cymbomonas</taxon>
    </lineage>
</organism>
<comment type="caution">
    <text evidence="7">The sequence shown here is derived from an EMBL/GenBank/DDBJ whole genome shotgun (WGS) entry which is preliminary data.</text>
</comment>
<dbReference type="Gene3D" id="3.30.40.10">
    <property type="entry name" value="Zinc/RING finger domain, C3HC4 (zinc finger)"/>
    <property type="match status" value="1"/>
</dbReference>
<dbReference type="PROSITE" id="PS50089">
    <property type="entry name" value="ZF_RING_2"/>
    <property type="match status" value="1"/>
</dbReference>
<accession>A0AAE0KT57</accession>
<dbReference type="PANTHER" id="PTHR14134">
    <property type="entry name" value="E3 UBIQUITIN-PROTEIN LIGASE RAD18"/>
    <property type="match status" value="1"/>
</dbReference>
<dbReference type="Pfam" id="PF13445">
    <property type="entry name" value="zf-RING_UBOX"/>
    <property type="match status" value="1"/>
</dbReference>
<dbReference type="InterPro" id="IPR039577">
    <property type="entry name" value="Rad18"/>
</dbReference>
<evidence type="ECO:0000259" key="6">
    <source>
        <dbReference type="PROSITE" id="PS50089"/>
    </source>
</evidence>
<name>A0AAE0KT57_9CHLO</name>
<reference evidence="7 8" key="1">
    <citation type="journal article" date="2015" name="Genome Biol. Evol.">
        <title>Comparative Genomics of a Bacterivorous Green Alga Reveals Evolutionary Causalities and Consequences of Phago-Mixotrophic Mode of Nutrition.</title>
        <authorList>
            <person name="Burns J.A."/>
            <person name="Paasch A."/>
            <person name="Narechania A."/>
            <person name="Kim E."/>
        </authorList>
    </citation>
    <scope>NUCLEOTIDE SEQUENCE [LARGE SCALE GENOMIC DNA]</scope>
    <source>
        <strain evidence="7 8">PLY_AMNH</strain>
    </source>
</reference>
<dbReference type="GO" id="GO:0061630">
    <property type="term" value="F:ubiquitin protein ligase activity"/>
    <property type="evidence" value="ECO:0007669"/>
    <property type="project" value="InterPro"/>
</dbReference>
<evidence type="ECO:0000313" key="8">
    <source>
        <dbReference type="Proteomes" id="UP001190700"/>
    </source>
</evidence>
<dbReference type="EMBL" id="LGRX02018467">
    <property type="protein sequence ID" value="KAK3259773.1"/>
    <property type="molecule type" value="Genomic_DNA"/>
</dbReference>
<feature type="compositionally biased region" description="Polar residues" evidence="5">
    <location>
        <begin position="41"/>
        <end position="63"/>
    </location>
</feature>
<dbReference type="AlphaFoldDB" id="A0AAE0KT57"/>
<evidence type="ECO:0000256" key="2">
    <source>
        <dbReference type="ARBA" id="ARBA00022771"/>
    </source>
</evidence>
<sequence>MDENARQAKLQQLRERQNRWMQQRQAEIERQAVVAELGYDTATTSYTPEERPSSSQGRVQTPSQDKRRESSGRRRPAATSQASGPRPEEVIDKLTEKITERLREELRGELKRETADAFKVVEKQGKRFEGFLASEIESHTCPICYELMLAPVYSPTMLFPCGHTFCASCLKAHTETHHKGKCPLCRQKIASKAVNHSLQEIIQNFANQRERLQDGGKVQGARNVSSTATSSAAISVYNPRTGSCLSSFFCVIGQQTHLL</sequence>
<gene>
    <name evidence="7" type="ORF">CYMTET_31244</name>
</gene>
<dbReference type="GO" id="GO:0008270">
    <property type="term" value="F:zinc ion binding"/>
    <property type="evidence" value="ECO:0007669"/>
    <property type="project" value="UniProtKB-KW"/>
</dbReference>
<evidence type="ECO:0000256" key="5">
    <source>
        <dbReference type="SAM" id="MobiDB-lite"/>
    </source>
</evidence>
<dbReference type="InterPro" id="IPR013083">
    <property type="entry name" value="Znf_RING/FYVE/PHD"/>
</dbReference>
<evidence type="ECO:0000256" key="4">
    <source>
        <dbReference type="PROSITE-ProRule" id="PRU00175"/>
    </source>
</evidence>
<dbReference type="GO" id="GO:0006301">
    <property type="term" value="P:DNA damage tolerance"/>
    <property type="evidence" value="ECO:0007669"/>
    <property type="project" value="InterPro"/>
</dbReference>
<protein>
    <recommendedName>
        <fullName evidence="6">RING-type domain-containing protein</fullName>
    </recommendedName>
</protein>
<dbReference type="PROSITE" id="PS00518">
    <property type="entry name" value="ZF_RING_1"/>
    <property type="match status" value="1"/>
</dbReference>
<dbReference type="SUPFAM" id="SSF57850">
    <property type="entry name" value="RING/U-box"/>
    <property type="match status" value="1"/>
</dbReference>
<keyword evidence="8" id="KW-1185">Reference proteome</keyword>
<feature type="region of interest" description="Disordered" evidence="5">
    <location>
        <begin position="39"/>
        <end position="91"/>
    </location>
</feature>